<proteinExistence type="predicted"/>
<evidence type="ECO:0000256" key="1">
    <source>
        <dbReference type="SAM" id="MobiDB-lite"/>
    </source>
</evidence>
<feature type="region of interest" description="Disordered" evidence="1">
    <location>
        <begin position="46"/>
        <end position="85"/>
    </location>
</feature>
<keyword evidence="3" id="KW-1185">Reference proteome</keyword>
<dbReference type="AlphaFoldDB" id="A0A9W7WK90"/>
<evidence type="ECO:0000313" key="2">
    <source>
        <dbReference type="EMBL" id="KAI7802759.1"/>
    </source>
</evidence>
<accession>A0A9W7WK90</accession>
<comment type="caution">
    <text evidence="2">The sequence shown here is derived from an EMBL/GenBank/DDBJ whole genome shotgun (WGS) entry which is preliminary data.</text>
</comment>
<name>A0A9W7WK90_TRIRA</name>
<dbReference type="SUPFAM" id="SSF54001">
    <property type="entry name" value="Cysteine proteinases"/>
    <property type="match status" value="1"/>
</dbReference>
<organism evidence="2 3">
    <name type="scientific">Triplophysa rosa</name>
    <name type="common">Cave loach</name>
    <dbReference type="NCBI Taxonomy" id="992332"/>
    <lineage>
        <taxon>Eukaryota</taxon>
        <taxon>Metazoa</taxon>
        <taxon>Chordata</taxon>
        <taxon>Craniata</taxon>
        <taxon>Vertebrata</taxon>
        <taxon>Euteleostomi</taxon>
        <taxon>Actinopterygii</taxon>
        <taxon>Neopterygii</taxon>
        <taxon>Teleostei</taxon>
        <taxon>Ostariophysi</taxon>
        <taxon>Cypriniformes</taxon>
        <taxon>Nemacheilidae</taxon>
        <taxon>Triplophysa</taxon>
    </lineage>
</organism>
<dbReference type="EMBL" id="JAFHDT010000012">
    <property type="protein sequence ID" value="KAI7802759.1"/>
    <property type="molecule type" value="Genomic_DNA"/>
</dbReference>
<dbReference type="InterPro" id="IPR038765">
    <property type="entry name" value="Papain-like_cys_pep_sf"/>
</dbReference>
<evidence type="ECO:0000313" key="3">
    <source>
        <dbReference type="Proteomes" id="UP001059041"/>
    </source>
</evidence>
<reference evidence="2" key="1">
    <citation type="submission" date="2021-02" db="EMBL/GenBank/DDBJ databases">
        <title>Comparative genomics reveals that relaxation of natural selection precedes convergent phenotypic evolution of cavefish.</title>
        <authorList>
            <person name="Peng Z."/>
        </authorList>
    </citation>
    <scope>NUCLEOTIDE SEQUENCE</scope>
    <source>
        <tissue evidence="2">Muscle</tissue>
    </source>
</reference>
<gene>
    <name evidence="2" type="ORF">IRJ41_018364</name>
</gene>
<sequence length="123" mass="14171">MSGSSSEQGSYDNPVRFKDQDYDTLLQNCLKSGVLFSDPIFPANQSSLGVPVDPDPKKTAKWLRPKDNGITPYCTSQKTNHPNAPWRHVRYQRNIRLWQHSHSFLLIMQMPPIFFYPDLPHNA</sequence>
<protein>
    <recommendedName>
        <fullName evidence="4">Calpain catalytic domain-containing protein</fullName>
    </recommendedName>
</protein>
<feature type="compositionally biased region" description="Polar residues" evidence="1">
    <location>
        <begin position="73"/>
        <end position="82"/>
    </location>
</feature>
<evidence type="ECO:0008006" key="4">
    <source>
        <dbReference type="Google" id="ProtNLM"/>
    </source>
</evidence>
<dbReference type="Proteomes" id="UP001059041">
    <property type="component" value="Linkage Group LG12"/>
</dbReference>